<dbReference type="InterPro" id="IPR030386">
    <property type="entry name" value="G_GB1_RHD3_dom"/>
</dbReference>
<evidence type="ECO:0000256" key="2">
    <source>
        <dbReference type="ARBA" id="ARBA00023006"/>
    </source>
</evidence>
<feature type="region of interest" description="Disordered" evidence="5">
    <location>
        <begin position="1024"/>
        <end position="1077"/>
    </location>
</feature>
<dbReference type="InterPro" id="IPR039272">
    <property type="entry name" value="CLEC16A/TT9"/>
</dbReference>
<feature type="compositionally biased region" description="Low complexity" evidence="5">
    <location>
        <begin position="1156"/>
        <end position="1173"/>
    </location>
</feature>
<dbReference type="PANTHER" id="PTHR21481">
    <property type="entry name" value="PROTEIN CLEC16A"/>
    <property type="match status" value="1"/>
</dbReference>
<dbReference type="GO" id="GO:0006914">
    <property type="term" value="P:autophagy"/>
    <property type="evidence" value="ECO:0007669"/>
    <property type="project" value="UniProtKB-KW"/>
</dbReference>
<evidence type="ECO:0000259" key="6">
    <source>
        <dbReference type="PROSITE" id="PS51715"/>
    </source>
</evidence>
<feature type="region of interest" description="Disordered" evidence="5">
    <location>
        <begin position="881"/>
        <end position="900"/>
    </location>
</feature>
<dbReference type="PANTHER" id="PTHR21481:SF0">
    <property type="entry name" value="PROTEIN CLEC16A"/>
    <property type="match status" value="1"/>
</dbReference>
<dbReference type="Gene3D" id="3.40.50.300">
    <property type="entry name" value="P-loop containing nucleotide triphosphate hydrolases"/>
    <property type="match status" value="1"/>
</dbReference>
<dbReference type="GO" id="GO:0016197">
    <property type="term" value="P:endosomal transport"/>
    <property type="evidence" value="ECO:0007669"/>
    <property type="project" value="TreeGrafter"/>
</dbReference>
<dbReference type="Proteomes" id="UP001255856">
    <property type="component" value="Unassembled WGS sequence"/>
</dbReference>
<accession>A0AAD9IF49</accession>
<dbReference type="GO" id="GO:1901096">
    <property type="term" value="P:regulation of autophagosome maturation"/>
    <property type="evidence" value="ECO:0007669"/>
    <property type="project" value="TreeGrafter"/>
</dbReference>
<gene>
    <name evidence="7" type="ORF">QBZ16_004875</name>
</gene>
<dbReference type="Pfam" id="PF02263">
    <property type="entry name" value="GBP"/>
    <property type="match status" value="1"/>
</dbReference>
<keyword evidence="8" id="KW-1185">Reference proteome</keyword>
<dbReference type="GO" id="GO:0007034">
    <property type="term" value="P:vacuolar transport"/>
    <property type="evidence" value="ECO:0007669"/>
    <property type="project" value="TreeGrafter"/>
</dbReference>
<organism evidence="7 8">
    <name type="scientific">Prototheca wickerhamii</name>
    <dbReference type="NCBI Taxonomy" id="3111"/>
    <lineage>
        <taxon>Eukaryota</taxon>
        <taxon>Viridiplantae</taxon>
        <taxon>Chlorophyta</taxon>
        <taxon>core chlorophytes</taxon>
        <taxon>Trebouxiophyceae</taxon>
        <taxon>Chlorellales</taxon>
        <taxon>Chlorellaceae</taxon>
        <taxon>Prototheca</taxon>
    </lineage>
</organism>
<evidence type="ECO:0000256" key="5">
    <source>
        <dbReference type="SAM" id="MobiDB-lite"/>
    </source>
</evidence>
<dbReference type="InterPro" id="IPR027417">
    <property type="entry name" value="P-loop_NTPase"/>
</dbReference>
<protein>
    <recommendedName>
        <fullName evidence="6">GB1/RHD3-type G domain-containing protein</fullName>
    </recommendedName>
</protein>
<dbReference type="PROSITE" id="PS51715">
    <property type="entry name" value="G_GB1_RHD3"/>
    <property type="match status" value="1"/>
</dbReference>
<dbReference type="InterPro" id="IPR019155">
    <property type="entry name" value="CLEC16A/TT9_N"/>
</dbReference>
<dbReference type="GO" id="GO:0003924">
    <property type="term" value="F:GTPase activity"/>
    <property type="evidence" value="ECO:0007669"/>
    <property type="project" value="InterPro"/>
</dbReference>
<dbReference type="GO" id="GO:0005794">
    <property type="term" value="C:Golgi apparatus"/>
    <property type="evidence" value="ECO:0007669"/>
    <property type="project" value="TreeGrafter"/>
</dbReference>
<evidence type="ECO:0000313" key="8">
    <source>
        <dbReference type="Proteomes" id="UP001255856"/>
    </source>
</evidence>
<comment type="similarity">
    <text evidence="4">Belongs to the TRAFAC class dynamin-like GTPase superfamily. GB1/RHD3 GTPase family.</text>
</comment>
<comment type="caution">
    <text evidence="7">The sequence shown here is derived from an EMBL/GenBank/DDBJ whole genome shotgun (WGS) entry which is preliminary data.</text>
</comment>
<keyword evidence="2" id="KW-0072">Autophagy</keyword>
<dbReference type="InterPro" id="IPR015894">
    <property type="entry name" value="Guanylate-bd_N"/>
</dbReference>
<reference evidence="7" key="1">
    <citation type="submission" date="2021-01" db="EMBL/GenBank/DDBJ databases">
        <authorList>
            <person name="Eckstrom K.M.E."/>
        </authorList>
    </citation>
    <scope>NUCLEOTIDE SEQUENCE</scope>
    <source>
        <strain evidence="7">UVCC 0001</strain>
    </source>
</reference>
<dbReference type="Pfam" id="PF09758">
    <property type="entry name" value="FPL"/>
    <property type="match status" value="1"/>
</dbReference>
<evidence type="ECO:0000313" key="7">
    <source>
        <dbReference type="EMBL" id="KAK2077241.1"/>
    </source>
</evidence>
<dbReference type="GO" id="GO:0005770">
    <property type="term" value="C:late endosome"/>
    <property type="evidence" value="ECO:0007669"/>
    <property type="project" value="TreeGrafter"/>
</dbReference>
<proteinExistence type="inferred from homology"/>
<evidence type="ECO:0000256" key="3">
    <source>
        <dbReference type="ARBA" id="ARBA00023134"/>
    </source>
</evidence>
<evidence type="ECO:0000256" key="1">
    <source>
        <dbReference type="ARBA" id="ARBA00022741"/>
    </source>
</evidence>
<sequence length="1438" mass="154580">MADHSKLAVNEAGLARLRAIPGPVAPVVVIGPYRSGKSFLLNQLMNVSCDAGFGVGHSRKTETKGVWMWSEPESLARPGQPPLQLLFLDTEGFESTGRADVYDDRIFALSSALSAVLVYNLPETIRESDLERLSFAVELAQAFYGSGPAPPGGADRGLLEPSQMLWVIQRDFLQGASLQATLDEALREVDNPHSEPGLAQLNRIRRSLGRLARNSTALGLPQPHLDRTALCRLPDAALAPSYLAARDALRLRVRAAAAPKASRGAALSGAQLAQLLADVVAALNAREIPTAGSLIDYFNGELAQTCRQAFAGALAALRLPALERFRGGRFGGEGGDLLGRLAAELEREAAAVRVANDAASAAVCDAAEEACELVLEQEARQSLPAAQRFQRRYEACKAEFMKRCIGPAKSQHLDRLTKTWAREKSRFLSDYNNRLLSGLTGLCFFGILLFRFAFSVRLLETLSWLAFGFLQIYPRSFLGSASMFDQQWWRLLVRCWEVAASNPLFELGIWGWPLGLGLLGALASRRLWLPRLALALRRVQLRKSGDRPVAGPCRRDWASMAGNGRGFWSTLFGGPERSSFSVEELEHLHLVLLRNSVVSDANRDLLVETLRSISELVIWGDQHDSELVDYFLTNNMLGHFTKILQQRSNRRGGVAQQVLQTLSILLQNVRHQQTIYFLFSNNHLNDIVAMHFDFEDDEVLGYYINLLKTISLRLNEATVQFFFRAGGGRGGAPPALPLYSEAIRFIGHRDGMVRAAVKTLTLNVYAIPLPEVHAFVTSGPPAQYLTTLAGLLAAQCAELDRRLVAVEEAGPAVLGALSGCLAEVEDMLSYCNDVLATGIEPLRRLLLDALWQAFVGPICFWPLIQDDVAVRHIHQFAPTSSGNAGTGAAGTPATSVPPSRVNSEELALRRGAVGPLTALYVLERLFTAVTDTPLLCGIVAALFDGSAFFALTPVERGALQYSPAAYRAALVGMMTNASQEPQLAVAAARLLAALLASRTLDEGLLESIGLLPRRRMRQLELLTALTRESAPPGGRGAQARCESEASASGAPSRAATPDPEASLSPRATSGLPLPPLADPALAEQRQAELVDALLAQLACDWIPPRAVVTLSWVLTQLLVDARHGATLTPAQRASLSQARLAAWRHLERVGIGKGGNAARDGAANGRTPTSHSLPSPPPAWPDAIPALAELAWPAVRRNATQTGAGGLHVAVAVWADLLSAQSARWAAQAGEAEASLELRIAQSAHATARAVARACAVSCALHALLTGSVPERCPLAGEPAAPAARAVREGAVLPSIPAVEGGAAAPIAVPCTVAFQRGKERHVELRVERESVRADDDSASPSAPPPTTVCLAELINSAWVVIATAPLLGADPRPDERHARWLHVTVRPPAAALWTVACRSEADAETALRYMRAQAQAARAALSRRLWPLLMMEDDAGA</sequence>
<evidence type="ECO:0000256" key="4">
    <source>
        <dbReference type="PROSITE-ProRule" id="PRU01052"/>
    </source>
</evidence>
<feature type="compositionally biased region" description="Low complexity" evidence="5">
    <location>
        <begin position="889"/>
        <end position="899"/>
    </location>
</feature>
<feature type="domain" description="GB1/RHD3-type G" evidence="6">
    <location>
        <begin position="21"/>
        <end position="135"/>
    </location>
</feature>
<dbReference type="EMBL" id="JASFZW010000007">
    <property type="protein sequence ID" value="KAK2077241.1"/>
    <property type="molecule type" value="Genomic_DNA"/>
</dbReference>
<keyword evidence="1" id="KW-0547">Nucleotide-binding</keyword>
<dbReference type="SUPFAM" id="SSF52540">
    <property type="entry name" value="P-loop containing nucleoside triphosphate hydrolases"/>
    <property type="match status" value="1"/>
</dbReference>
<dbReference type="SUPFAM" id="SSF48340">
    <property type="entry name" value="Interferon-induced guanylate-binding protein 1 (GBP1), C-terminal domain"/>
    <property type="match status" value="1"/>
</dbReference>
<keyword evidence="3" id="KW-0342">GTP-binding</keyword>
<dbReference type="InterPro" id="IPR036543">
    <property type="entry name" value="Guanylate-bd_C_sf"/>
</dbReference>
<name>A0AAD9IF49_PROWI</name>
<dbReference type="GO" id="GO:0005525">
    <property type="term" value="F:GTP binding"/>
    <property type="evidence" value="ECO:0007669"/>
    <property type="project" value="UniProtKB-KW"/>
</dbReference>
<feature type="region of interest" description="Disordered" evidence="5">
    <location>
        <begin position="1153"/>
        <end position="1177"/>
    </location>
</feature>